<dbReference type="InterPro" id="IPR029045">
    <property type="entry name" value="ClpP/crotonase-like_dom_sf"/>
</dbReference>
<dbReference type="InterPro" id="IPR001753">
    <property type="entry name" value="Enoyl-CoA_hydra/iso"/>
</dbReference>
<evidence type="ECO:0000256" key="1">
    <source>
        <dbReference type="ARBA" id="ARBA00005254"/>
    </source>
</evidence>
<dbReference type="PANTHER" id="PTHR11941:SF54">
    <property type="entry name" value="ENOYL-COA HYDRATASE, MITOCHONDRIAL"/>
    <property type="match status" value="1"/>
</dbReference>
<dbReference type="InterPro" id="IPR014748">
    <property type="entry name" value="Enoyl-CoA_hydra_C"/>
</dbReference>
<organism evidence="4 5">
    <name type="scientific">Advenella alkanexedens</name>
    <dbReference type="NCBI Taxonomy" id="1481665"/>
    <lineage>
        <taxon>Bacteria</taxon>
        <taxon>Pseudomonadati</taxon>
        <taxon>Pseudomonadota</taxon>
        <taxon>Betaproteobacteria</taxon>
        <taxon>Burkholderiales</taxon>
        <taxon>Alcaligenaceae</taxon>
    </lineage>
</organism>
<dbReference type="Pfam" id="PF00378">
    <property type="entry name" value="ECH_1"/>
    <property type="match status" value="1"/>
</dbReference>
<gene>
    <name evidence="4" type="ORF">KU392_12450</name>
</gene>
<dbReference type="Proteomes" id="UP000722165">
    <property type="component" value="Unassembled WGS sequence"/>
</dbReference>
<comment type="caution">
    <text evidence="4">The sequence shown here is derived from an EMBL/GenBank/DDBJ whole genome shotgun (WGS) entry which is preliminary data.</text>
</comment>
<proteinExistence type="inferred from homology"/>
<comment type="similarity">
    <text evidence="1 3">Belongs to the enoyl-CoA hydratase/isomerase family.</text>
</comment>
<dbReference type="EMBL" id="JAHSPR010000011">
    <property type="protein sequence ID" value="MBV4398050.1"/>
    <property type="molecule type" value="Genomic_DNA"/>
</dbReference>
<evidence type="ECO:0000313" key="4">
    <source>
        <dbReference type="EMBL" id="MBV4398050.1"/>
    </source>
</evidence>
<dbReference type="Gene3D" id="3.90.226.10">
    <property type="entry name" value="2-enoyl-CoA Hydratase, Chain A, domain 1"/>
    <property type="match status" value="1"/>
</dbReference>
<dbReference type="InterPro" id="IPR018376">
    <property type="entry name" value="Enoyl-CoA_hyd/isom_CS"/>
</dbReference>
<name>A0ABS6NQZ8_9BURK</name>
<dbReference type="Gene3D" id="1.10.12.10">
    <property type="entry name" value="Lyase 2-enoyl-coa Hydratase, Chain A, domain 2"/>
    <property type="match status" value="1"/>
</dbReference>
<keyword evidence="5" id="KW-1185">Reference proteome</keyword>
<evidence type="ECO:0000256" key="2">
    <source>
        <dbReference type="ARBA" id="ARBA00023239"/>
    </source>
</evidence>
<accession>A0ABS6NQZ8</accession>
<dbReference type="CDD" id="cd06558">
    <property type="entry name" value="crotonase-like"/>
    <property type="match status" value="1"/>
</dbReference>
<protein>
    <submittedName>
        <fullName evidence="4">Enoyl-CoA hydratase/isomerase family protein</fullName>
    </submittedName>
</protein>
<dbReference type="PROSITE" id="PS00166">
    <property type="entry name" value="ENOYL_COA_HYDRATASE"/>
    <property type="match status" value="1"/>
</dbReference>
<reference evidence="4 5" key="1">
    <citation type="submission" date="2021-06" db="EMBL/GenBank/DDBJ databases">
        <authorList>
            <person name="Lu T."/>
            <person name="Wang Q."/>
            <person name="Han X."/>
        </authorList>
    </citation>
    <scope>NUCLEOTIDE SEQUENCE [LARGE SCALE GENOMIC DNA]</scope>
    <source>
        <strain evidence="4 5">LAM0050</strain>
    </source>
</reference>
<keyword evidence="2" id="KW-0456">Lyase</keyword>
<evidence type="ECO:0000313" key="5">
    <source>
        <dbReference type="Proteomes" id="UP000722165"/>
    </source>
</evidence>
<dbReference type="SUPFAM" id="SSF52096">
    <property type="entry name" value="ClpP/crotonase"/>
    <property type="match status" value="1"/>
</dbReference>
<evidence type="ECO:0000256" key="3">
    <source>
        <dbReference type="RuleBase" id="RU003707"/>
    </source>
</evidence>
<dbReference type="RefSeq" id="WP_169293301.1">
    <property type="nucleotide sequence ID" value="NZ_JAHSPR010000011.1"/>
</dbReference>
<dbReference type="PANTHER" id="PTHR11941">
    <property type="entry name" value="ENOYL-COA HYDRATASE-RELATED"/>
    <property type="match status" value="1"/>
</dbReference>
<sequence length="257" mass="28397">MNTAVLKEIVGQVGILTINRPDAMNALNDDVMNGLTLGLDEFEQNDAIHCVIITGSEKVFAAGADIAAMRNYEYIDVYRDNFITRNWERLKTFRKPTIAAVSGYALGGGCEVAMMCDMVFAADNAKFSQPEVRIATLPGAGATQRLPRSVGKAVAMDLCFTGRMLTAAEALQFGLVSRVYPKAELMHETLEQAQAIAAYSLPVLMMMKESLNRAFETPLNEGLAFERKMLYATFALEDRKEGMNAFIEKRPANFNNR</sequence>